<feature type="compositionally biased region" description="Basic and acidic residues" evidence="4">
    <location>
        <begin position="10"/>
        <end position="23"/>
    </location>
</feature>
<dbReference type="Gene3D" id="3.30.450.20">
    <property type="entry name" value="PAS domain"/>
    <property type="match status" value="1"/>
</dbReference>
<keyword evidence="1" id="KW-0285">Flavoprotein</keyword>
<dbReference type="InterPro" id="IPR000014">
    <property type="entry name" value="PAS"/>
</dbReference>
<dbReference type="SUPFAM" id="SSF55785">
    <property type="entry name" value="PYP-like sensor domain (PAS domain)"/>
    <property type="match status" value="1"/>
</dbReference>
<dbReference type="CDD" id="cd00130">
    <property type="entry name" value="PAS"/>
    <property type="match status" value="1"/>
</dbReference>
<dbReference type="Proteomes" id="UP000799770">
    <property type="component" value="Unassembled WGS sequence"/>
</dbReference>
<evidence type="ECO:0000256" key="2">
    <source>
        <dbReference type="ARBA" id="ARBA00022643"/>
    </source>
</evidence>
<keyword evidence="3" id="KW-0157">Chromophore</keyword>
<accession>A0A6A5ZMH1</accession>
<evidence type="ECO:0000256" key="3">
    <source>
        <dbReference type="ARBA" id="ARBA00022991"/>
    </source>
</evidence>
<evidence type="ECO:0000256" key="4">
    <source>
        <dbReference type="SAM" id="MobiDB-lite"/>
    </source>
</evidence>
<dbReference type="PANTHER" id="PTHR47429:SF7">
    <property type="entry name" value="GATA-FACTOR"/>
    <property type="match status" value="1"/>
</dbReference>
<evidence type="ECO:0000313" key="7">
    <source>
        <dbReference type="Proteomes" id="UP000799770"/>
    </source>
</evidence>
<organism evidence="6 7">
    <name type="scientific">Lophiotrema nucula</name>
    <dbReference type="NCBI Taxonomy" id="690887"/>
    <lineage>
        <taxon>Eukaryota</taxon>
        <taxon>Fungi</taxon>
        <taxon>Dikarya</taxon>
        <taxon>Ascomycota</taxon>
        <taxon>Pezizomycotina</taxon>
        <taxon>Dothideomycetes</taxon>
        <taxon>Pleosporomycetidae</taxon>
        <taxon>Pleosporales</taxon>
        <taxon>Lophiotremataceae</taxon>
        <taxon>Lophiotrema</taxon>
    </lineage>
</organism>
<evidence type="ECO:0000256" key="1">
    <source>
        <dbReference type="ARBA" id="ARBA00022630"/>
    </source>
</evidence>
<sequence length="206" mass="22879">MQRASVGKALHLDMNRRETRQPDSENDVSNPDAKNYFHRGLYSRASGLDVVGILVKVATRKNPNIQLGVVDLSCAMVVCAADLPDEPIIYCSEGFETLTQYRSNEVLGQNCRFLQAASTPAGVNYRPHHVASDLSVKAQLQMDVAARQETQVEVLNYKKNGEPFMNILSIVPVTWDSDQVKYLVGFMAANSPLDTWSHANLPRIES</sequence>
<evidence type="ECO:0000313" key="6">
    <source>
        <dbReference type="EMBL" id="KAF2120435.1"/>
    </source>
</evidence>
<keyword evidence="7" id="KW-1185">Reference proteome</keyword>
<dbReference type="PANTHER" id="PTHR47429">
    <property type="entry name" value="PROTEIN TWIN LOV 1"/>
    <property type="match status" value="1"/>
</dbReference>
<protein>
    <recommendedName>
        <fullName evidence="5">PAS domain-containing protein</fullName>
    </recommendedName>
</protein>
<gene>
    <name evidence="6" type="ORF">BDV96DRAFT_641116</name>
</gene>
<dbReference type="GO" id="GO:0005634">
    <property type="term" value="C:nucleus"/>
    <property type="evidence" value="ECO:0007669"/>
    <property type="project" value="TreeGrafter"/>
</dbReference>
<keyword evidence="2" id="KW-0288">FMN</keyword>
<evidence type="ECO:0000259" key="5">
    <source>
        <dbReference type="Pfam" id="PF13426"/>
    </source>
</evidence>
<dbReference type="InterPro" id="IPR035965">
    <property type="entry name" value="PAS-like_dom_sf"/>
</dbReference>
<dbReference type="Pfam" id="PF13426">
    <property type="entry name" value="PAS_9"/>
    <property type="match status" value="1"/>
</dbReference>
<reference evidence="6" key="1">
    <citation type="journal article" date="2020" name="Stud. Mycol.">
        <title>101 Dothideomycetes genomes: a test case for predicting lifestyles and emergence of pathogens.</title>
        <authorList>
            <person name="Haridas S."/>
            <person name="Albert R."/>
            <person name="Binder M."/>
            <person name="Bloem J."/>
            <person name="Labutti K."/>
            <person name="Salamov A."/>
            <person name="Andreopoulos B."/>
            <person name="Baker S."/>
            <person name="Barry K."/>
            <person name="Bills G."/>
            <person name="Bluhm B."/>
            <person name="Cannon C."/>
            <person name="Castanera R."/>
            <person name="Culley D."/>
            <person name="Daum C."/>
            <person name="Ezra D."/>
            <person name="Gonzalez J."/>
            <person name="Henrissat B."/>
            <person name="Kuo A."/>
            <person name="Liang C."/>
            <person name="Lipzen A."/>
            <person name="Lutzoni F."/>
            <person name="Magnuson J."/>
            <person name="Mondo S."/>
            <person name="Nolan M."/>
            <person name="Ohm R."/>
            <person name="Pangilinan J."/>
            <person name="Park H.-J."/>
            <person name="Ramirez L."/>
            <person name="Alfaro M."/>
            <person name="Sun H."/>
            <person name="Tritt A."/>
            <person name="Yoshinaga Y."/>
            <person name="Zwiers L.-H."/>
            <person name="Turgeon B."/>
            <person name="Goodwin S."/>
            <person name="Spatafora J."/>
            <person name="Crous P."/>
            <person name="Grigoriev I."/>
        </authorList>
    </citation>
    <scope>NUCLEOTIDE SEQUENCE</scope>
    <source>
        <strain evidence="6">CBS 627.86</strain>
    </source>
</reference>
<dbReference type="EMBL" id="ML977313">
    <property type="protein sequence ID" value="KAF2120435.1"/>
    <property type="molecule type" value="Genomic_DNA"/>
</dbReference>
<proteinExistence type="predicted"/>
<feature type="domain" description="PAS" evidence="5">
    <location>
        <begin position="75"/>
        <end position="187"/>
    </location>
</feature>
<feature type="region of interest" description="Disordered" evidence="4">
    <location>
        <begin position="1"/>
        <end position="32"/>
    </location>
</feature>
<name>A0A6A5ZMH1_9PLEO</name>
<dbReference type="OrthoDB" id="447251at2759"/>
<dbReference type="AlphaFoldDB" id="A0A6A5ZMH1"/>